<evidence type="ECO:0000256" key="6">
    <source>
        <dbReference type="ARBA" id="ARBA00048799"/>
    </source>
</evidence>
<dbReference type="EC" id="2.3.1.258" evidence="1"/>
<evidence type="ECO:0000256" key="9">
    <source>
        <dbReference type="ARBA" id="ARBA00049454"/>
    </source>
</evidence>
<comment type="catalytic activity">
    <reaction evidence="9">
        <text>N-terminal L-methionyl-L-threonyl-[protein] + acetyl-CoA = N-terminal N(alpha)-acetyl-L-methionyl-L-threonyl-[protein] + CoA + H(+)</text>
        <dbReference type="Rhea" id="RHEA:50576"/>
        <dbReference type="Rhea" id="RHEA-COMP:12732"/>
        <dbReference type="Rhea" id="RHEA-COMP:12733"/>
        <dbReference type="ChEBI" id="CHEBI:15378"/>
        <dbReference type="ChEBI" id="CHEBI:57287"/>
        <dbReference type="ChEBI" id="CHEBI:57288"/>
        <dbReference type="ChEBI" id="CHEBI:133404"/>
        <dbReference type="ChEBI" id="CHEBI:133405"/>
        <dbReference type="EC" id="2.3.1.258"/>
    </reaction>
</comment>
<evidence type="ECO:0000256" key="8">
    <source>
        <dbReference type="ARBA" id="ARBA00049103"/>
    </source>
</evidence>
<dbReference type="GO" id="GO:0031415">
    <property type="term" value="C:NatA complex"/>
    <property type="evidence" value="ECO:0007669"/>
    <property type="project" value="TreeGrafter"/>
</dbReference>
<evidence type="ECO:0000256" key="4">
    <source>
        <dbReference type="ARBA" id="ARBA00048490"/>
    </source>
</evidence>
<dbReference type="GO" id="GO:0007064">
    <property type="term" value="P:mitotic sister chromatid cohesion"/>
    <property type="evidence" value="ECO:0007669"/>
    <property type="project" value="TreeGrafter"/>
</dbReference>
<dbReference type="EMBL" id="LIAE01010529">
    <property type="protein sequence ID" value="PAV59367.1"/>
    <property type="molecule type" value="Genomic_DNA"/>
</dbReference>
<dbReference type="CDD" id="cd04301">
    <property type="entry name" value="NAT_SF"/>
    <property type="match status" value="1"/>
</dbReference>
<comment type="catalytic activity">
    <reaction evidence="2">
        <text>N-terminal L-methionyl-L-seryl-[protein] + acetyl-CoA = N-terminal N(alpha)-acetyl-L-methionyl-L-seryl-[protein] + CoA + H(+)</text>
        <dbReference type="Rhea" id="RHEA:50568"/>
        <dbReference type="Rhea" id="RHEA-COMP:12728"/>
        <dbReference type="Rhea" id="RHEA-COMP:12729"/>
        <dbReference type="ChEBI" id="CHEBI:15378"/>
        <dbReference type="ChEBI" id="CHEBI:57287"/>
        <dbReference type="ChEBI" id="CHEBI:57288"/>
        <dbReference type="ChEBI" id="CHEBI:133400"/>
        <dbReference type="ChEBI" id="CHEBI:133401"/>
        <dbReference type="EC" id="2.3.1.258"/>
    </reaction>
</comment>
<feature type="domain" description="N-acetyltransferase" evidence="10">
    <location>
        <begin position="116"/>
        <end position="265"/>
    </location>
</feature>
<gene>
    <name evidence="11" type="ORF">WR25_21410</name>
</gene>
<keyword evidence="12" id="KW-1185">Reference proteome</keyword>
<dbReference type="PROSITE" id="PS51186">
    <property type="entry name" value="GNAT"/>
    <property type="match status" value="1"/>
</dbReference>
<dbReference type="SUPFAM" id="SSF55729">
    <property type="entry name" value="Acyl-CoA N-acyltransferases (Nat)"/>
    <property type="match status" value="1"/>
</dbReference>
<dbReference type="InterPro" id="IPR000182">
    <property type="entry name" value="GNAT_dom"/>
</dbReference>
<dbReference type="InterPro" id="IPR051556">
    <property type="entry name" value="N-term/lysine_N-AcTrnsfr"/>
</dbReference>
<dbReference type="AlphaFoldDB" id="A0A2A2JCK0"/>
<sequence length="266" mass="30156">MHAFLLRFIHSAVFSAIFRISNSYRGMFALESVHRICELVDDGRRDGAGHGQAVLTHIQDRAILTNKNDKSPARLSILCVPADVLEPCVRIGEYGHGSVVGDIGVHSMEGCSYGLEDLRPVVEANVRQLQIFNMALFPVPYDAKFYSKCINNELTRLIFDKSGRKLLGAVCAITEFKEYRVVAYIRAIGVDPLERERGIGTLLLQYIEKRAHQLSLGSVQLHVQVSNEDAISFYLKRGYRVVKEVKDYYRRIIPPHAYLMEKDIEK</sequence>
<reference evidence="11 12" key="1">
    <citation type="journal article" date="2017" name="Curr. Biol.">
        <title>Genome architecture and evolution of a unichromosomal asexual nematode.</title>
        <authorList>
            <person name="Fradin H."/>
            <person name="Zegar C."/>
            <person name="Gutwein M."/>
            <person name="Lucas J."/>
            <person name="Kovtun M."/>
            <person name="Corcoran D."/>
            <person name="Baugh L.R."/>
            <person name="Kiontke K."/>
            <person name="Gunsalus K."/>
            <person name="Fitch D.H."/>
            <person name="Piano F."/>
        </authorList>
    </citation>
    <scope>NUCLEOTIDE SEQUENCE [LARGE SCALE GENOMIC DNA]</scope>
    <source>
        <strain evidence="11">PF1309</strain>
    </source>
</reference>
<evidence type="ECO:0000313" key="12">
    <source>
        <dbReference type="Proteomes" id="UP000218231"/>
    </source>
</evidence>
<comment type="catalytic activity">
    <reaction evidence="4">
        <text>N-terminal L-methionyl-L-phenylalanyl-[protein] + acetyl-CoA = N-terminal N(alpha)-acetyl-L-methionyl-L-phenylalanyl-[protein] + CoA + H(+)</text>
        <dbReference type="Rhea" id="RHEA:50528"/>
        <dbReference type="Rhea" id="RHEA-COMP:12715"/>
        <dbReference type="Rhea" id="RHEA-COMP:12716"/>
        <dbReference type="ChEBI" id="CHEBI:15378"/>
        <dbReference type="ChEBI" id="CHEBI:57287"/>
        <dbReference type="ChEBI" id="CHEBI:57288"/>
        <dbReference type="ChEBI" id="CHEBI:133382"/>
        <dbReference type="ChEBI" id="CHEBI:133383"/>
        <dbReference type="EC" id="2.3.1.258"/>
    </reaction>
</comment>
<evidence type="ECO:0000256" key="1">
    <source>
        <dbReference type="ARBA" id="ARBA00039121"/>
    </source>
</evidence>
<evidence type="ECO:0000313" key="11">
    <source>
        <dbReference type="EMBL" id="PAV59367.1"/>
    </source>
</evidence>
<evidence type="ECO:0000259" key="10">
    <source>
        <dbReference type="PROSITE" id="PS51186"/>
    </source>
</evidence>
<comment type="catalytic activity">
    <reaction evidence="6">
        <text>N-terminal L-methionyl-L-valyl-[protein] + acetyl-CoA = N-terminal N(alpha)-acetyl-L-methionyl-L-valyl-[protein] + CoA + H(+)</text>
        <dbReference type="Rhea" id="RHEA:50572"/>
        <dbReference type="Rhea" id="RHEA-COMP:12730"/>
        <dbReference type="Rhea" id="RHEA-COMP:12731"/>
        <dbReference type="ChEBI" id="CHEBI:15378"/>
        <dbReference type="ChEBI" id="CHEBI:57287"/>
        <dbReference type="ChEBI" id="CHEBI:57288"/>
        <dbReference type="ChEBI" id="CHEBI:133402"/>
        <dbReference type="ChEBI" id="CHEBI:133403"/>
        <dbReference type="EC" id="2.3.1.258"/>
    </reaction>
</comment>
<accession>A0A2A2JCK0</accession>
<dbReference type="Gene3D" id="3.40.630.30">
    <property type="match status" value="1"/>
</dbReference>
<dbReference type="GO" id="GO:0120518">
    <property type="term" value="F:protein N-terminal-methionine acetyltransferase activity"/>
    <property type="evidence" value="ECO:0007669"/>
    <property type="project" value="UniProtKB-EC"/>
</dbReference>
<dbReference type="Pfam" id="PF00583">
    <property type="entry name" value="Acetyltransf_1"/>
    <property type="match status" value="1"/>
</dbReference>
<protein>
    <recommendedName>
        <fullName evidence="1">N-terminal methionine N(alpha)-acetyltransferase NatE</fullName>
        <ecNumber evidence="1">2.3.1.258</ecNumber>
    </recommendedName>
</protein>
<name>A0A2A2JCK0_9BILA</name>
<dbReference type="PANTHER" id="PTHR42919:SF1">
    <property type="entry name" value="N-ACETYLTRANSFERASE DOMAIN-CONTAINING PROTEIN"/>
    <property type="match status" value="1"/>
</dbReference>
<dbReference type="InterPro" id="IPR016181">
    <property type="entry name" value="Acyl_CoA_acyltransferase"/>
</dbReference>
<dbReference type="PANTHER" id="PTHR42919">
    <property type="entry name" value="N-ALPHA-ACETYLTRANSFERASE"/>
    <property type="match status" value="1"/>
</dbReference>
<evidence type="ECO:0000256" key="5">
    <source>
        <dbReference type="ARBA" id="ARBA00048618"/>
    </source>
</evidence>
<comment type="catalytic activity">
    <reaction evidence="3">
        <text>N-terminal L-methionyl-L-tyrosyl-[protein] + acetyl-CoA = N-terminal N(alpha)-acetyl-L-methionyl-L-tyrosyl-[protein] + CoA + H(+)</text>
        <dbReference type="Rhea" id="RHEA:50532"/>
        <dbReference type="Rhea" id="RHEA-COMP:12717"/>
        <dbReference type="Rhea" id="RHEA-COMP:12718"/>
        <dbReference type="ChEBI" id="CHEBI:15378"/>
        <dbReference type="ChEBI" id="CHEBI:57287"/>
        <dbReference type="ChEBI" id="CHEBI:57288"/>
        <dbReference type="ChEBI" id="CHEBI:133384"/>
        <dbReference type="ChEBI" id="CHEBI:133385"/>
        <dbReference type="EC" id="2.3.1.258"/>
    </reaction>
</comment>
<dbReference type="STRING" id="2018661.A0A2A2JCK0"/>
<comment type="catalytic activity">
    <reaction evidence="8">
        <text>N-terminal L-methionyl-L-leucyl-[protein] + acetyl-CoA = N-terminal N(alpha)-acetyl-L-methionyl-L-leucyl-[protein] + CoA + H(+)</text>
        <dbReference type="Rhea" id="RHEA:50520"/>
        <dbReference type="Rhea" id="RHEA-COMP:12711"/>
        <dbReference type="Rhea" id="RHEA-COMP:12712"/>
        <dbReference type="ChEBI" id="CHEBI:15378"/>
        <dbReference type="ChEBI" id="CHEBI:57287"/>
        <dbReference type="ChEBI" id="CHEBI:57288"/>
        <dbReference type="ChEBI" id="CHEBI:133377"/>
        <dbReference type="ChEBI" id="CHEBI:133378"/>
        <dbReference type="EC" id="2.3.1.258"/>
    </reaction>
</comment>
<comment type="catalytic activity">
    <reaction evidence="5">
        <text>N-terminal L-methionyl-L-lysyl-[protein] + acetyl-CoA = N-terminal N(alpha)-acetyl-L-methionyl-L-lysyl-[protein] + CoA + H(+)</text>
        <dbReference type="Rhea" id="RHEA:50580"/>
        <dbReference type="Rhea" id="RHEA-COMP:12734"/>
        <dbReference type="Rhea" id="RHEA-COMP:12735"/>
        <dbReference type="ChEBI" id="CHEBI:15378"/>
        <dbReference type="ChEBI" id="CHEBI:57287"/>
        <dbReference type="ChEBI" id="CHEBI:57288"/>
        <dbReference type="ChEBI" id="CHEBI:133406"/>
        <dbReference type="ChEBI" id="CHEBI:133407"/>
        <dbReference type="EC" id="2.3.1.258"/>
    </reaction>
</comment>
<evidence type="ECO:0000256" key="3">
    <source>
        <dbReference type="ARBA" id="ARBA00048335"/>
    </source>
</evidence>
<comment type="caution">
    <text evidence="11">The sequence shown here is derived from an EMBL/GenBank/DDBJ whole genome shotgun (WGS) entry which is preliminary data.</text>
</comment>
<dbReference type="Proteomes" id="UP000218231">
    <property type="component" value="Unassembled WGS sequence"/>
</dbReference>
<comment type="catalytic activity">
    <reaction evidence="7">
        <text>N-terminal L-methionyl-L-alanyl-[protein] + acetyl-CoA = N-terminal N(alpha)-acetyl-L-methionyl-L-alanyl-[protein] + CoA + H(+)</text>
        <dbReference type="Rhea" id="RHEA:50564"/>
        <dbReference type="Rhea" id="RHEA-COMP:12726"/>
        <dbReference type="Rhea" id="RHEA-COMP:12727"/>
        <dbReference type="ChEBI" id="CHEBI:15378"/>
        <dbReference type="ChEBI" id="CHEBI:57287"/>
        <dbReference type="ChEBI" id="CHEBI:57288"/>
        <dbReference type="ChEBI" id="CHEBI:133398"/>
        <dbReference type="ChEBI" id="CHEBI:133399"/>
        <dbReference type="EC" id="2.3.1.258"/>
    </reaction>
</comment>
<proteinExistence type="predicted"/>
<organism evidence="11 12">
    <name type="scientific">Diploscapter pachys</name>
    <dbReference type="NCBI Taxonomy" id="2018661"/>
    <lineage>
        <taxon>Eukaryota</taxon>
        <taxon>Metazoa</taxon>
        <taxon>Ecdysozoa</taxon>
        <taxon>Nematoda</taxon>
        <taxon>Chromadorea</taxon>
        <taxon>Rhabditida</taxon>
        <taxon>Rhabditina</taxon>
        <taxon>Rhabditomorpha</taxon>
        <taxon>Rhabditoidea</taxon>
        <taxon>Rhabditidae</taxon>
        <taxon>Diploscapter</taxon>
    </lineage>
</organism>
<evidence type="ECO:0000256" key="2">
    <source>
        <dbReference type="ARBA" id="ARBA00048251"/>
    </source>
</evidence>
<dbReference type="OrthoDB" id="47374at2759"/>
<evidence type="ECO:0000256" key="7">
    <source>
        <dbReference type="ARBA" id="ARBA00049002"/>
    </source>
</evidence>